<dbReference type="Proteomes" id="UP000004095">
    <property type="component" value="Unassembled WGS sequence"/>
</dbReference>
<protein>
    <submittedName>
        <fullName evidence="2">Uncharacterized protein</fullName>
    </submittedName>
</protein>
<evidence type="ECO:0000256" key="1">
    <source>
        <dbReference type="SAM" id="Phobius"/>
    </source>
</evidence>
<accession>A1ZVW5</accession>
<keyword evidence="1" id="KW-0812">Transmembrane</keyword>
<dbReference type="AlphaFoldDB" id="A1ZVW5"/>
<sequence>MAHIGVTYGKFFLQLSAFDCFKLAFGSSMIPLLLKAIINFKR</sequence>
<gene>
    <name evidence="2" type="ORF">M23134_00801</name>
</gene>
<evidence type="ECO:0000313" key="3">
    <source>
        <dbReference type="Proteomes" id="UP000004095"/>
    </source>
</evidence>
<keyword evidence="1" id="KW-0472">Membrane</keyword>
<dbReference type="EMBL" id="AAWS01000048">
    <property type="protein sequence ID" value="EAY25447.1"/>
    <property type="molecule type" value="Genomic_DNA"/>
</dbReference>
<name>A1ZVW5_MICM2</name>
<evidence type="ECO:0000313" key="2">
    <source>
        <dbReference type="EMBL" id="EAY25447.1"/>
    </source>
</evidence>
<comment type="caution">
    <text evidence="2">The sequence shown here is derived from an EMBL/GenBank/DDBJ whole genome shotgun (WGS) entry which is preliminary data.</text>
</comment>
<reference evidence="2 3" key="1">
    <citation type="submission" date="2007-01" db="EMBL/GenBank/DDBJ databases">
        <authorList>
            <person name="Haygood M."/>
            <person name="Podell S."/>
            <person name="Anderson C."/>
            <person name="Hopkinson B."/>
            <person name="Roe K."/>
            <person name="Barbeau K."/>
            <person name="Gaasterland T."/>
            <person name="Ferriera S."/>
            <person name="Johnson J."/>
            <person name="Kravitz S."/>
            <person name="Beeson K."/>
            <person name="Sutton G."/>
            <person name="Rogers Y.-H."/>
            <person name="Friedman R."/>
            <person name="Frazier M."/>
            <person name="Venter J.C."/>
        </authorList>
    </citation>
    <scope>NUCLEOTIDE SEQUENCE [LARGE SCALE GENOMIC DNA]</scope>
    <source>
        <strain evidence="2 3">ATCC 23134</strain>
    </source>
</reference>
<organism evidence="2 3">
    <name type="scientific">Microscilla marina ATCC 23134</name>
    <dbReference type="NCBI Taxonomy" id="313606"/>
    <lineage>
        <taxon>Bacteria</taxon>
        <taxon>Pseudomonadati</taxon>
        <taxon>Bacteroidota</taxon>
        <taxon>Cytophagia</taxon>
        <taxon>Cytophagales</taxon>
        <taxon>Microscillaceae</taxon>
        <taxon>Microscilla</taxon>
    </lineage>
</organism>
<feature type="transmembrane region" description="Helical" evidence="1">
    <location>
        <begin position="12"/>
        <end position="34"/>
    </location>
</feature>
<keyword evidence="3" id="KW-1185">Reference proteome</keyword>
<keyword evidence="1" id="KW-1133">Transmembrane helix</keyword>
<proteinExistence type="predicted"/>